<dbReference type="EMBL" id="CAOQHR010000013">
    <property type="protein sequence ID" value="CAI6342168.1"/>
    <property type="molecule type" value="Genomic_DNA"/>
</dbReference>
<evidence type="ECO:0000256" key="2">
    <source>
        <dbReference type="ARBA" id="ARBA00022723"/>
    </source>
</evidence>
<organism evidence="8 9">
    <name type="scientific">Periconia digitata</name>
    <dbReference type="NCBI Taxonomy" id="1303443"/>
    <lineage>
        <taxon>Eukaryota</taxon>
        <taxon>Fungi</taxon>
        <taxon>Dikarya</taxon>
        <taxon>Ascomycota</taxon>
        <taxon>Pezizomycotina</taxon>
        <taxon>Dothideomycetes</taxon>
        <taxon>Pleosporomycetidae</taxon>
        <taxon>Pleosporales</taxon>
        <taxon>Massarineae</taxon>
        <taxon>Periconiaceae</taxon>
        <taxon>Periconia</taxon>
    </lineage>
</organism>
<accession>A0A9W4XSP3</accession>
<feature type="compositionally biased region" description="Basic and acidic residues" evidence="6">
    <location>
        <begin position="401"/>
        <end position="410"/>
    </location>
</feature>
<dbReference type="SUPFAM" id="SSF57716">
    <property type="entry name" value="Glucocorticoid receptor-like (DNA-binding domain)"/>
    <property type="match status" value="2"/>
</dbReference>
<evidence type="ECO:0000256" key="4">
    <source>
        <dbReference type="ARBA" id="ARBA00022833"/>
    </source>
</evidence>
<dbReference type="Gene3D" id="3.30.1740.10">
    <property type="entry name" value="Zinc finger, PARP-type"/>
    <property type="match status" value="2"/>
</dbReference>
<comment type="caution">
    <text evidence="8">The sequence shown here is derived from an EMBL/GenBank/DDBJ whole genome shotgun (WGS) entry which is preliminary data.</text>
</comment>
<feature type="region of interest" description="Disordered" evidence="6">
    <location>
        <begin position="306"/>
        <end position="417"/>
    </location>
</feature>
<feature type="domain" description="PARP-type" evidence="7">
    <location>
        <begin position="44"/>
        <end position="128"/>
    </location>
</feature>
<gene>
    <name evidence="8" type="ORF">PDIGIT_LOCUS15373</name>
</gene>
<dbReference type="GO" id="GO:0008270">
    <property type="term" value="F:zinc ion binding"/>
    <property type="evidence" value="ECO:0007669"/>
    <property type="project" value="UniProtKB-KW"/>
</dbReference>
<keyword evidence="3" id="KW-0863">Zinc-finger</keyword>
<protein>
    <recommendedName>
        <fullName evidence="7">PARP-type domain-containing protein</fullName>
    </recommendedName>
</protein>
<dbReference type="Proteomes" id="UP001152607">
    <property type="component" value="Unassembled WGS sequence"/>
</dbReference>
<evidence type="ECO:0000313" key="9">
    <source>
        <dbReference type="Proteomes" id="UP001152607"/>
    </source>
</evidence>
<dbReference type="AlphaFoldDB" id="A0A9W4XSP3"/>
<dbReference type="GO" id="GO:0003677">
    <property type="term" value="F:DNA binding"/>
    <property type="evidence" value="ECO:0007669"/>
    <property type="project" value="InterPro"/>
</dbReference>
<evidence type="ECO:0000256" key="1">
    <source>
        <dbReference type="ARBA" id="ARBA00004123"/>
    </source>
</evidence>
<keyword evidence="2" id="KW-0479">Metal-binding</keyword>
<evidence type="ECO:0000256" key="3">
    <source>
        <dbReference type="ARBA" id="ARBA00022771"/>
    </source>
</evidence>
<keyword evidence="4" id="KW-0862">Zinc</keyword>
<name>A0A9W4XSP3_9PLEO</name>
<evidence type="ECO:0000256" key="5">
    <source>
        <dbReference type="ARBA" id="ARBA00023242"/>
    </source>
</evidence>
<dbReference type="OrthoDB" id="429950at2759"/>
<reference evidence="8" key="1">
    <citation type="submission" date="2023-01" db="EMBL/GenBank/DDBJ databases">
        <authorList>
            <person name="Van Ghelder C."/>
            <person name="Rancurel C."/>
        </authorList>
    </citation>
    <scope>NUCLEOTIDE SEQUENCE</scope>
    <source>
        <strain evidence="8">CNCM I-4278</strain>
    </source>
</reference>
<dbReference type="Pfam" id="PF00645">
    <property type="entry name" value="zf-PARP"/>
    <property type="match status" value="2"/>
</dbReference>
<dbReference type="GO" id="GO:0005634">
    <property type="term" value="C:nucleus"/>
    <property type="evidence" value="ECO:0007669"/>
    <property type="project" value="UniProtKB-SubCell"/>
</dbReference>
<dbReference type="SMART" id="SM01336">
    <property type="entry name" value="zf-PARP"/>
    <property type="match status" value="2"/>
</dbReference>
<dbReference type="PROSITE" id="PS50064">
    <property type="entry name" value="ZF_PARP_2"/>
    <property type="match status" value="1"/>
</dbReference>
<sequence>MHSCSHYLSWPAMATASSTAAADAERKPPDDPKYRLEHSVSSTAGCNRAACHRSGTKIAKGELRIGTLGLLVNEDKYFYQWRHWGCATKAQVKKMIVLAEENPAKVPGYEFISAESQEQVRLAFEQGDVVDRGFEDVRTDLCRSFGMASDETINAIGFKVEVTTRASAFCRSIACKALKNEKMAKGELRLGLLTVFQGDHTSWCYKHWRCATKIELNGARNSHREGELEGLSSLPEEYRNAILESFEKDEVIDPPLLEFKPPKKVKKSRKQKDLDTDLVRDLPGIHYIETPDCGVSAPYSVERSVLQDTEEDHPVSSKKAKQSRPKSVSTEEDEYEPSKKITKSRVQSVDTEEDQWEPQKRTRSSRKKTAGVGEDGAIASKKSKGKKRSADETQAEGIGELGEKSDDLNPKRKRGRR</sequence>
<proteinExistence type="predicted"/>
<keyword evidence="5" id="KW-0539">Nucleus</keyword>
<dbReference type="InterPro" id="IPR036957">
    <property type="entry name" value="Znf_PARP_sf"/>
</dbReference>
<evidence type="ECO:0000259" key="7">
    <source>
        <dbReference type="PROSITE" id="PS50064"/>
    </source>
</evidence>
<keyword evidence="9" id="KW-1185">Reference proteome</keyword>
<evidence type="ECO:0000313" key="8">
    <source>
        <dbReference type="EMBL" id="CAI6342168.1"/>
    </source>
</evidence>
<dbReference type="InterPro" id="IPR001510">
    <property type="entry name" value="Znf_PARP"/>
</dbReference>
<evidence type="ECO:0000256" key="6">
    <source>
        <dbReference type="SAM" id="MobiDB-lite"/>
    </source>
</evidence>
<comment type="subcellular location">
    <subcellularLocation>
        <location evidence="1">Nucleus</location>
    </subcellularLocation>
</comment>